<proteinExistence type="predicted"/>
<evidence type="ECO:0000259" key="2">
    <source>
        <dbReference type="PROSITE" id="PS50234"/>
    </source>
</evidence>
<dbReference type="EMBL" id="PGFZ01000009">
    <property type="protein sequence ID" value="POZ50626.1"/>
    <property type="molecule type" value="Genomic_DNA"/>
</dbReference>
<feature type="domain" description="VWFA" evidence="2">
    <location>
        <begin position="369"/>
        <end position="530"/>
    </location>
</feature>
<dbReference type="PANTHER" id="PTHR41248:SF1">
    <property type="entry name" value="NORD PROTEIN"/>
    <property type="match status" value="1"/>
</dbReference>
<gene>
    <name evidence="3" type="ORF">AADEFJLK_03519</name>
</gene>
<dbReference type="InterPro" id="IPR002035">
    <property type="entry name" value="VWF_A"/>
</dbReference>
<dbReference type="PROSITE" id="PS50234">
    <property type="entry name" value="VWFA"/>
    <property type="match status" value="1"/>
</dbReference>
<feature type="compositionally biased region" description="Pro residues" evidence="1">
    <location>
        <begin position="222"/>
        <end position="232"/>
    </location>
</feature>
<evidence type="ECO:0000256" key="1">
    <source>
        <dbReference type="SAM" id="MobiDB-lite"/>
    </source>
</evidence>
<dbReference type="AlphaFoldDB" id="A0A2S5CIK1"/>
<evidence type="ECO:0000313" key="3">
    <source>
        <dbReference type="EMBL" id="POZ50626.1"/>
    </source>
</evidence>
<dbReference type="SUPFAM" id="SSF53300">
    <property type="entry name" value="vWA-like"/>
    <property type="match status" value="1"/>
</dbReference>
<dbReference type="Gene3D" id="3.40.50.410">
    <property type="entry name" value="von Willebrand factor, type A domain"/>
    <property type="match status" value="1"/>
</dbReference>
<feature type="compositionally biased region" description="Basic and acidic residues" evidence="1">
    <location>
        <begin position="209"/>
        <end position="219"/>
    </location>
</feature>
<evidence type="ECO:0000313" key="4">
    <source>
        <dbReference type="Proteomes" id="UP000237423"/>
    </source>
</evidence>
<dbReference type="Proteomes" id="UP000237423">
    <property type="component" value="Unassembled WGS sequence"/>
</dbReference>
<feature type="region of interest" description="Disordered" evidence="1">
    <location>
        <begin position="209"/>
        <end position="242"/>
    </location>
</feature>
<organism evidence="3 4">
    <name type="scientific">Methylovulum psychrotolerans</name>
    <dbReference type="NCBI Taxonomy" id="1704499"/>
    <lineage>
        <taxon>Bacteria</taxon>
        <taxon>Pseudomonadati</taxon>
        <taxon>Pseudomonadota</taxon>
        <taxon>Gammaproteobacteria</taxon>
        <taxon>Methylococcales</taxon>
        <taxon>Methylococcaceae</taxon>
        <taxon>Methylovulum</taxon>
    </lineage>
</organism>
<dbReference type="Pfam" id="PF00092">
    <property type="entry name" value="VWA"/>
    <property type="match status" value="1"/>
</dbReference>
<protein>
    <recommendedName>
        <fullName evidence="2">VWFA domain-containing protein</fullName>
    </recommendedName>
</protein>
<accession>A0A2S5CIK1</accession>
<comment type="caution">
    <text evidence="3">The sequence shown here is derived from an EMBL/GenBank/DDBJ whole genome shotgun (WGS) entry which is preliminary data.</text>
</comment>
<dbReference type="InterPro" id="IPR051928">
    <property type="entry name" value="NorD/CobT"/>
</dbReference>
<name>A0A2S5CIK1_9GAMM</name>
<sequence length="543" mass="59676">MKQNRTLNGAFPIVAAALGNSLGVKVRVGGCVAQTDGKTITIPAYNQDDPYYKDIAWGYLAHEAAHVRFSDFDEFTRAATNPIRRTMVNILEDIRIESGIIRLYPGTKQTLQKMDEHLFLGNNSRSDKPMAPATILSNFMLLRLSADVLGFKSLNDVADAAEADLAKTFPEASVTRLMALLSDVPFLQNTRDCVRLADRILRMFEEERETAAQHEHQEQFPESPPEDSPQPPGQANDVQAQEQEQTQFYQILSSVLNASDEDLPVDRAETIRDILDGQHQACYDEDVELPVARKPECNAVLGQELLKKVLGHSARLRLALQSFVQGSQNHSRSHKRSGNKIDGSRLHKLALGDSRLFVHQAPKQSPNAAFAILIDASVSMNTEVADTGQNRIGLAMEAALALALALEAIPGVNPSVTKFPYEDTNDVVPLLRHGQKVRPNAAAFLPVTSGLTPLCSALWYTASSVLSAREHRKIIMVLNDGQPDNLDATRSVIRRCEASGIELIGVGIGYDTSHLFSRSIVINDLSELGTQLFRISRDLLVAA</sequence>
<dbReference type="SMART" id="SM00327">
    <property type="entry name" value="VWA"/>
    <property type="match status" value="1"/>
</dbReference>
<dbReference type="PANTHER" id="PTHR41248">
    <property type="entry name" value="NORD PROTEIN"/>
    <property type="match status" value="1"/>
</dbReference>
<dbReference type="RefSeq" id="WP_170065157.1">
    <property type="nucleotide sequence ID" value="NZ_PGFZ01000009.1"/>
</dbReference>
<reference evidence="3 4" key="1">
    <citation type="submission" date="2017-11" db="EMBL/GenBank/DDBJ databases">
        <title>Draft Genome Sequence of Methylobacter psychrotolerans Sph1T, an Obligate Methanotroph from Low-Temperature Environments.</title>
        <authorList>
            <person name="Oshkin I.Y."/>
            <person name="Miroshnikov K."/>
            <person name="Belova S.E."/>
            <person name="Korzhenkov A."/>
            <person name="Toshchakov S.V."/>
            <person name="Dedysh S.N."/>
        </authorList>
    </citation>
    <scope>NUCLEOTIDE SEQUENCE [LARGE SCALE GENOMIC DNA]</scope>
    <source>
        <strain evidence="3 4">Sph1</strain>
    </source>
</reference>
<dbReference type="InterPro" id="IPR036465">
    <property type="entry name" value="vWFA_dom_sf"/>
</dbReference>